<dbReference type="Gramene" id="CMN201CT">
    <property type="protein sequence ID" value="CMN201CT"/>
    <property type="gene ID" value="CMN201C"/>
</dbReference>
<dbReference type="PROSITE" id="PS51713">
    <property type="entry name" value="G_ERA"/>
    <property type="match status" value="1"/>
</dbReference>
<evidence type="ECO:0000256" key="3">
    <source>
        <dbReference type="ARBA" id="ARBA00022884"/>
    </source>
</evidence>
<dbReference type="EMBL" id="AP006496">
    <property type="protein sequence ID" value="BAM81301.1"/>
    <property type="molecule type" value="Genomic_DNA"/>
</dbReference>
<dbReference type="InterPro" id="IPR009019">
    <property type="entry name" value="KH_sf_prok-type"/>
</dbReference>
<name>M1UU17_CYAM1</name>
<dbReference type="GeneID" id="16995434"/>
<dbReference type="InterPro" id="IPR030388">
    <property type="entry name" value="G_ERA_dom"/>
</dbReference>
<dbReference type="InterPro" id="IPR005225">
    <property type="entry name" value="Small_GTP-bd"/>
</dbReference>
<keyword evidence="4 5" id="KW-0342">GTP-binding</keyword>
<dbReference type="CDD" id="cd04163">
    <property type="entry name" value="Era"/>
    <property type="match status" value="1"/>
</dbReference>
<accession>M1UU17</accession>
<evidence type="ECO:0000256" key="1">
    <source>
        <dbReference type="ARBA" id="ARBA00007921"/>
    </source>
</evidence>
<dbReference type="AlphaFoldDB" id="M1UU17"/>
<evidence type="ECO:0000256" key="2">
    <source>
        <dbReference type="ARBA" id="ARBA00022741"/>
    </source>
</evidence>
<dbReference type="PANTHER" id="PTHR42698">
    <property type="entry name" value="GTPASE ERA"/>
    <property type="match status" value="1"/>
</dbReference>
<protein>
    <submittedName>
        <fullName evidence="7">GTP-binding protein of Era family</fullName>
    </submittedName>
</protein>
<dbReference type="KEGG" id="cme:CYME_CMN201C"/>
<dbReference type="RefSeq" id="XP_005537337.1">
    <property type="nucleotide sequence ID" value="XM_005537280.1"/>
</dbReference>
<organism evidence="7 8">
    <name type="scientific">Cyanidioschyzon merolae (strain NIES-3377 / 10D)</name>
    <name type="common">Unicellular red alga</name>
    <dbReference type="NCBI Taxonomy" id="280699"/>
    <lineage>
        <taxon>Eukaryota</taxon>
        <taxon>Rhodophyta</taxon>
        <taxon>Bangiophyceae</taxon>
        <taxon>Cyanidiales</taxon>
        <taxon>Cyanidiaceae</taxon>
        <taxon>Cyanidioschyzon</taxon>
    </lineage>
</organism>
<dbReference type="SUPFAM" id="SSF54814">
    <property type="entry name" value="Prokaryotic type KH domain (KH-domain type II)"/>
    <property type="match status" value="1"/>
</dbReference>
<feature type="region of interest" description="G1" evidence="5">
    <location>
        <begin position="82"/>
        <end position="89"/>
    </location>
</feature>
<dbReference type="HAMAP" id="MF_00367">
    <property type="entry name" value="GTPase_Era"/>
    <property type="match status" value="1"/>
</dbReference>
<feature type="region of interest" description="G3" evidence="5">
    <location>
        <begin position="131"/>
        <end position="134"/>
    </location>
</feature>
<evidence type="ECO:0000313" key="8">
    <source>
        <dbReference type="Proteomes" id="UP000007014"/>
    </source>
</evidence>
<evidence type="ECO:0000256" key="4">
    <source>
        <dbReference type="ARBA" id="ARBA00023134"/>
    </source>
</evidence>
<dbReference type="InterPro" id="IPR027417">
    <property type="entry name" value="P-loop_NTPase"/>
</dbReference>
<dbReference type="GO" id="GO:0005829">
    <property type="term" value="C:cytosol"/>
    <property type="evidence" value="ECO:0007669"/>
    <property type="project" value="TreeGrafter"/>
</dbReference>
<dbReference type="Pfam" id="PF07650">
    <property type="entry name" value="KH_2"/>
    <property type="match status" value="1"/>
</dbReference>
<sequence length="383" mass="43288">MMFLQASGLLLGFPYRQSKNKFLCISRVVPVRGSRFLRPQRHPGGVLKVRGEGRSDLEASETRRGDLSVAPESRCCFVSILGPSNTGKSTLVNAMVGSKVAIVSPKVQTTRFQVRGIAIEETLHAQIVFIDTPGVFLPKRKFDQAMVKSAWEASRGADIVLVMLDGNRYHHFRKLSHAETSIAERLSRIDKEELAKTPILLAVNKIDLIPRKDLDAVRDGLLHEMGGPERIREVHQISARTGEGVFELRRRIAELAPLGPWHYDREQLTDIPERLLAAEVVREQLYLQLRQELPYECAVETERWESKEDGSVVIGCVIYVKRQSQKAIVTGAGGVRIKSIGVKARMELERLLGRRVHLLTLIKCRKWDENPVLYRQMGLDFRA</sequence>
<keyword evidence="3" id="KW-0694">RNA-binding</keyword>
<feature type="region of interest" description="G4" evidence="5">
    <location>
        <begin position="204"/>
        <end position="207"/>
    </location>
</feature>
<dbReference type="NCBIfam" id="TIGR00436">
    <property type="entry name" value="era"/>
    <property type="match status" value="1"/>
</dbReference>
<dbReference type="GO" id="GO:0005525">
    <property type="term" value="F:GTP binding"/>
    <property type="evidence" value="ECO:0007669"/>
    <property type="project" value="UniProtKB-UniRule"/>
</dbReference>
<dbReference type="PANTHER" id="PTHR42698:SF1">
    <property type="entry name" value="GTPASE ERA, MITOCHONDRIAL"/>
    <property type="match status" value="1"/>
</dbReference>
<dbReference type="GO" id="GO:0000028">
    <property type="term" value="P:ribosomal small subunit assembly"/>
    <property type="evidence" value="ECO:0007669"/>
    <property type="project" value="TreeGrafter"/>
</dbReference>
<comment type="similarity">
    <text evidence="1 5">Belongs to the TRAFAC class TrmE-Era-EngA-EngB-Septin-like GTPase superfamily. Era GTPase family.</text>
</comment>
<dbReference type="InterPro" id="IPR015946">
    <property type="entry name" value="KH_dom-like_a/b"/>
</dbReference>
<proteinExistence type="inferred from homology"/>
<dbReference type="HOGENOM" id="CLU_038009_1_1_1"/>
<dbReference type="CDD" id="cd22534">
    <property type="entry name" value="KH-II_Era"/>
    <property type="match status" value="1"/>
</dbReference>
<evidence type="ECO:0000256" key="5">
    <source>
        <dbReference type="PROSITE-ProRule" id="PRU01050"/>
    </source>
</evidence>
<keyword evidence="8" id="KW-1185">Reference proteome</keyword>
<reference evidence="7 8" key="2">
    <citation type="journal article" date="2007" name="BMC Biol.">
        <title>A 100%-complete sequence reveals unusually simple genomic features in the hot-spring red alga Cyanidioschyzon merolae.</title>
        <authorList>
            <person name="Nozaki H."/>
            <person name="Takano H."/>
            <person name="Misumi O."/>
            <person name="Terasawa K."/>
            <person name="Matsuzaki M."/>
            <person name="Maruyama S."/>
            <person name="Nishida K."/>
            <person name="Yagisawa F."/>
            <person name="Yoshida Y."/>
            <person name="Fujiwara T."/>
            <person name="Takio S."/>
            <person name="Tamura K."/>
            <person name="Chung S.J."/>
            <person name="Nakamura S."/>
            <person name="Kuroiwa H."/>
            <person name="Tanaka K."/>
            <person name="Sato N."/>
            <person name="Kuroiwa T."/>
        </authorList>
    </citation>
    <scope>NUCLEOTIDE SEQUENCE [LARGE SCALE GENOMIC DNA]</scope>
    <source>
        <strain evidence="7 8">10D</strain>
    </source>
</reference>
<dbReference type="InterPro" id="IPR004044">
    <property type="entry name" value="KH_dom_type_2"/>
</dbReference>
<dbReference type="NCBIfam" id="NF000908">
    <property type="entry name" value="PRK00089.1"/>
    <property type="match status" value="1"/>
</dbReference>
<keyword evidence="2 5" id="KW-0547">Nucleotide-binding</keyword>
<dbReference type="GO" id="GO:0019843">
    <property type="term" value="F:rRNA binding"/>
    <property type="evidence" value="ECO:0007669"/>
    <property type="project" value="TreeGrafter"/>
</dbReference>
<gene>
    <name evidence="7" type="ORF">CYME_CMN201C</name>
</gene>
<reference evidence="7 8" key="1">
    <citation type="journal article" date="2004" name="Nature">
        <title>Genome sequence of the ultrasmall unicellular red alga Cyanidioschyzon merolae 10D.</title>
        <authorList>
            <person name="Matsuzaki M."/>
            <person name="Misumi O."/>
            <person name="Shin-i T."/>
            <person name="Maruyama S."/>
            <person name="Takahara M."/>
            <person name="Miyagishima S."/>
            <person name="Mori T."/>
            <person name="Nishida K."/>
            <person name="Yagisawa F."/>
            <person name="Nishida K."/>
            <person name="Yoshida Y."/>
            <person name="Nishimura Y."/>
            <person name="Nakao S."/>
            <person name="Kobayashi T."/>
            <person name="Momoyama Y."/>
            <person name="Higashiyama T."/>
            <person name="Minoda A."/>
            <person name="Sano M."/>
            <person name="Nomoto H."/>
            <person name="Oishi K."/>
            <person name="Hayashi H."/>
            <person name="Ohta F."/>
            <person name="Nishizaka S."/>
            <person name="Haga S."/>
            <person name="Miura S."/>
            <person name="Morishita T."/>
            <person name="Kabeya Y."/>
            <person name="Terasawa K."/>
            <person name="Suzuki Y."/>
            <person name="Ishii Y."/>
            <person name="Asakawa S."/>
            <person name="Takano H."/>
            <person name="Ohta N."/>
            <person name="Kuroiwa H."/>
            <person name="Tanaka K."/>
            <person name="Shimizu N."/>
            <person name="Sugano S."/>
            <person name="Sato N."/>
            <person name="Nozaki H."/>
            <person name="Ogasawara N."/>
            <person name="Kohara Y."/>
            <person name="Kuroiwa T."/>
        </authorList>
    </citation>
    <scope>NUCLEOTIDE SEQUENCE [LARGE SCALE GENOMIC DNA]</scope>
    <source>
        <strain evidence="7 8">10D</strain>
    </source>
</reference>
<dbReference type="STRING" id="280699.M1UU17"/>
<feature type="region of interest" description="G2" evidence="5">
    <location>
        <begin position="108"/>
        <end position="112"/>
    </location>
</feature>
<feature type="domain" description="Era-type G" evidence="6">
    <location>
        <begin position="74"/>
        <end position="258"/>
    </location>
</feature>
<dbReference type="Proteomes" id="UP000007014">
    <property type="component" value="Chromosome 14"/>
</dbReference>
<evidence type="ECO:0000259" key="6">
    <source>
        <dbReference type="PROSITE" id="PS51713"/>
    </source>
</evidence>
<dbReference type="InterPro" id="IPR005662">
    <property type="entry name" value="GTPase_Era-like"/>
</dbReference>
<feature type="region of interest" description="G5" evidence="5">
    <location>
        <begin position="237"/>
        <end position="239"/>
    </location>
</feature>
<dbReference type="Pfam" id="PF01926">
    <property type="entry name" value="MMR_HSR1"/>
    <property type="match status" value="1"/>
</dbReference>
<evidence type="ECO:0000313" key="7">
    <source>
        <dbReference type="EMBL" id="BAM81301.1"/>
    </source>
</evidence>
<dbReference type="Gene3D" id="3.40.50.300">
    <property type="entry name" value="P-loop containing nucleotide triphosphate hydrolases"/>
    <property type="match status" value="1"/>
</dbReference>
<dbReference type="OrthoDB" id="5124at2759"/>
<dbReference type="SUPFAM" id="SSF52540">
    <property type="entry name" value="P-loop containing nucleoside triphosphate hydrolases"/>
    <property type="match status" value="1"/>
</dbReference>
<dbReference type="OMA" id="WAEVDVI"/>
<dbReference type="InterPro" id="IPR006073">
    <property type="entry name" value="GTP-bd"/>
</dbReference>
<dbReference type="GO" id="GO:0043024">
    <property type="term" value="F:ribosomal small subunit binding"/>
    <property type="evidence" value="ECO:0007669"/>
    <property type="project" value="TreeGrafter"/>
</dbReference>
<dbReference type="Gene3D" id="3.30.300.20">
    <property type="match status" value="1"/>
</dbReference>
<dbReference type="NCBIfam" id="TIGR00231">
    <property type="entry name" value="small_GTP"/>
    <property type="match status" value="1"/>
</dbReference>
<dbReference type="eggNOG" id="KOG1423">
    <property type="taxonomic scope" value="Eukaryota"/>
</dbReference>